<proteinExistence type="predicted"/>
<gene>
    <name evidence="2" type="ORF">HannXRQ_Chr14g0445081</name>
    <name evidence="1" type="ORF">HanXRQr2_Chr14g0647641</name>
</gene>
<evidence type="ECO:0000313" key="2">
    <source>
        <dbReference type="EMBL" id="OTF98390.1"/>
    </source>
</evidence>
<protein>
    <submittedName>
        <fullName evidence="2">Uncharacterized protein</fullName>
    </submittedName>
</protein>
<reference evidence="2" key="2">
    <citation type="submission" date="2017-02" db="EMBL/GenBank/DDBJ databases">
        <title>Sunflower complete genome.</title>
        <authorList>
            <person name="Langlade N."/>
            <person name="Munos S."/>
        </authorList>
    </citation>
    <scope>NUCLEOTIDE SEQUENCE [LARGE SCALE GENOMIC DNA]</scope>
    <source>
        <tissue evidence="2">Leaves</tissue>
    </source>
</reference>
<reference evidence="1" key="3">
    <citation type="submission" date="2020-06" db="EMBL/GenBank/DDBJ databases">
        <title>Helianthus annuus Genome sequencing and assembly Release 2.</title>
        <authorList>
            <person name="Gouzy J."/>
            <person name="Langlade N."/>
            <person name="Munos S."/>
        </authorList>
    </citation>
    <scope>NUCLEOTIDE SEQUENCE</scope>
    <source>
        <tissue evidence="1">Leaves</tissue>
    </source>
</reference>
<keyword evidence="3" id="KW-1185">Reference proteome</keyword>
<dbReference type="EMBL" id="MNCJ02000329">
    <property type="protein sequence ID" value="KAF5769386.1"/>
    <property type="molecule type" value="Genomic_DNA"/>
</dbReference>
<dbReference type="InParanoid" id="A0A251SLM4"/>
<organism evidence="2 3">
    <name type="scientific">Helianthus annuus</name>
    <name type="common">Common sunflower</name>
    <dbReference type="NCBI Taxonomy" id="4232"/>
    <lineage>
        <taxon>Eukaryota</taxon>
        <taxon>Viridiplantae</taxon>
        <taxon>Streptophyta</taxon>
        <taxon>Embryophyta</taxon>
        <taxon>Tracheophyta</taxon>
        <taxon>Spermatophyta</taxon>
        <taxon>Magnoliopsida</taxon>
        <taxon>eudicotyledons</taxon>
        <taxon>Gunneridae</taxon>
        <taxon>Pentapetalae</taxon>
        <taxon>asterids</taxon>
        <taxon>campanulids</taxon>
        <taxon>Asterales</taxon>
        <taxon>Asteraceae</taxon>
        <taxon>Asteroideae</taxon>
        <taxon>Heliantheae alliance</taxon>
        <taxon>Heliantheae</taxon>
        <taxon>Helianthus</taxon>
    </lineage>
</organism>
<accession>A0A251SLM4</accession>
<dbReference type="EMBL" id="CM007903">
    <property type="protein sequence ID" value="OTF98390.1"/>
    <property type="molecule type" value="Genomic_DNA"/>
</dbReference>
<name>A0A251SLM4_HELAN</name>
<sequence>MFDERVYEIKRLILNVFWFYNMKQWRFEEVWGFEKLGFVDLDCFRSPKYRYTFSFWLKPLKSKHSSIRYKHLIRKFVAV</sequence>
<reference evidence="1 3" key="1">
    <citation type="journal article" date="2017" name="Nature">
        <title>The sunflower genome provides insights into oil metabolism, flowering and Asterid evolution.</title>
        <authorList>
            <person name="Badouin H."/>
            <person name="Gouzy J."/>
            <person name="Grassa C.J."/>
            <person name="Murat F."/>
            <person name="Staton S.E."/>
            <person name="Cottret L."/>
            <person name="Lelandais-Briere C."/>
            <person name="Owens G.L."/>
            <person name="Carrere S."/>
            <person name="Mayjonade B."/>
            <person name="Legrand L."/>
            <person name="Gill N."/>
            <person name="Kane N.C."/>
            <person name="Bowers J.E."/>
            <person name="Hubner S."/>
            <person name="Bellec A."/>
            <person name="Berard A."/>
            <person name="Berges H."/>
            <person name="Blanchet N."/>
            <person name="Boniface M.C."/>
            <person name="Brunel D."/>
            <person name="Catrice O."/>
            <person name="Chaidir N."/>
            <person name="Claudel C."/>
            <person name="Donnadieu C."/>
            <person name="Faraut T."/>
            <person name="Fievet G."/>
            <person name="Helmstetter N."/>
            <person name="King M."/>
            <person name="Knapp S.J."/>
            <person name="Lai Z."/>
            <person name="Le Paslier M.C."/>
            <person name="Lippi Y."/>
            <person name="Lorenzon L."/>
            <person name="Mandel J.R."/>
            <person name="Marage G."/>
            <person name="Marchand G."/>
            <person name="Marquand E."/>
            <person name="Bret-Mestries E."/>
            <person name="Morien E."/>
            <person name="Nambeesan S."/>
            <person name="Nguyen T."/>
            <person name="Pegot-Espagnet P."/>
            <person name="Pouilly N."/>
            <person name="Raftis F."/>
            <person name="Sallet E."/>
            <person name="Schiex T."/>
            <person name="Thomas J."/>
            <person name="Vandecasteele C."/>
            <person name="Vares D."/>
            <person name="Vear F."/>
            <person name="Vautrin S."/>
            <person name="Crespi M."/>
            <person name="Mangin B."/>
            <person name="Burke J.M."/>
            <person name="Salse J."/>
            <person name="Munos S."/>
            <person name="Vincourt P."/>
            <person name="Rieseberg L.H."/>
            <person name="Langlade N.B."/>
        </authorList>
    </citation>
    <scope>NUCLEOTIDE SEQUENCE [LARGE SCALE GENOMIC DNA]</scope>
    <source>
        <strain evidence="3">cv. SF193</strain>
        <tissue evidence="1">Leaves</tissue>
    </source>
</reference>
<dbReference type="AlphaFoldDB" id="A0A251SLM4"/>
<evidence type="ECO:0000313" key="3">
    <source>
        <dbReference type="Proteomes" id="UP000215914"/>
    </source>
</evidence>
<dbReference type="Gramene" id="mRNA:HanXRQr2_Chr14g0647641">
    <property type="protein sequence ID" value="mRNA:HanXRQr2_Chr14g0647641"/>
    <property type="gene ID" value="HanXRQr2_Chr14g0647641"/>
</dbReference>
<evidence type="ECO:0000313" key="1">
    <source>
        <dbReference type="EMBL" id="KAF5769386.1"/>
    </source>
</evidence>
<dbReference type="Proteomes" id="UP000215914">
    <property type="component" value="Chromosome 14"/>
</dbReference>